<dbReference type="AlphaFoldDB" id="A0A1D8UXW5"/>
<dbReference type="InterPro" id="IPR050982">
    <property type="entry name" value="Auxin_biosynth/cation_transpt"/>
</dbReference>
<dbReference type="KEGG" id="kba:A0U89_13835"/>
<name>A0A1D8UXW5_9PROT</name>
<dbReference type="GO" id="GO:0050660">
    <property type="term" value="F:flavin adenine dinucleotide binding"/>
    <property type="evidence" value="ECO:0007669"/>
    <property type="project" value="TreeGrafter"/>
</dbReference>
<protein>
    <submittedName>
        <fullName evidence="1">FAD-dependent oxidoreductase</fullName>
    </submittedName>
</protein>
<dbReference type="PANTHER" id="PTHR43539">
    <property type="entry name" value="FLAVIN-BINDING MONOOXYGENASE-LIKE PROTEIN (AFU_ORTHOLOGUE AFUA_4G09220)"/>
    <property type="match status" value="1"/>
</dbReference>
<accession>A0A1D8UXW5</accession>
<dbReference type="RefSeq" id="WP_070403881.1">
    <property type="nucleotide sequence ID" value="NZ_BJVW01000016.1"/>
</dbReference>
<dbReference type="SUPFAM" id="SSF51905">
    <property type="entry name" value="FAD/NAD(P)-binding domain"/>
    <property type="match status" value="1"/>
</dbReference>
<dbReference type="OrthoDB" id="8671611at2"/>
<dbReference type="PANTHER" id="PTHR43539:SF91">
    <property type="entry name" value="FAD-DEPENDENT URATE HYDROXYLASE"/>
    <property type="match status" value="1"/>
</dbReference>
<dbReference type="InterPro" id="IPR036188">
    <property type="entry name" value="FAD/NAD-bd_sf"/>
</dbReference>
<sequence>MTLAPEQSTADIASTGLAALRARLAEEMAMLNLPARPWVQPWEGEAAPDADVLVIGAGMLGLCATAALRLHGVNSVLCLDRAPAGEEGPWVTFARMNTLRTAKTATGPALGLPSLTFRAWFVAQYGAAWDALDKIPRAQWMDYLNWYRAVLDLPVRNDSEVTGITPREDGLFDVSVRGEARPLRARRVILATGIDGLGEGYIPPVVNGVHRRFYAHSAELIAFDALASKRVGVVGAGASAMDNAATALEAGAASLDLFVRRPALPAIDKFSGVSSEGLVMGYLGLPDPIKWRIMRYGLDYPVPAPRDSTRRVFRHANAHLHLASPVLAVRESGDGIVVRTPHGETELDFLIFATGFVCTPDSRPELAVIAPALRRWSDRFQPAAGEESASLGALPDLAADFSFQARAPEDQGWVSKLYCFSFDATLTHGKLTSGVPALTEAANRLVRGVASSLLAEDAERHLDAFRAYDRAELLGDEWRPEQIVAGAVPGSSSGAPAEKGPAT</sequence>
<dbReference type="PRINTS" id="PR00411">
    <property type="entry name" value="PNDRDTASEI"/>
</dbReference>
<organism evidence="1 2">
    <name type="scientific">Kozakia baliensis</name>
    <dbReference type="NCBI Taxonomy" id="153496"/>
    <lineage>
        <taxon>Bacteria</taxon>
        <taxon>Pseudomonadati</taxon>
        <taxon>Pseudomonadota</taxon>
        <taxon>Alphaproteobacteria</taxon>
        <taxon>Acetobacterales</taxon>
        <taxon>Acetobacteraceae</taxon>
        <taxon>Kozakia</taxon>
    </lineage>
</organism>
<dbReference type="Pfam" id="PF13738">
    <property type="entry name" value="Pyr_redox_3"/>
    <property type="match status" value="1"/>
</dbReference>
<keyword evidence="2" id="KW-1185">Reference proteome</keyword>
<keyword evidence="1" id="KW-0614">Plasmid</keyword>
<dbReference type="Gene3D" id="3.50.50.60">
    <property type="entry name" value="FAD/NAD(P)-binding domain"/>
    <property type="match status" value="1"/>
</dbReference>
<proteinExistence type="predicted"/>
<evidence type="ECO:0000313" key="2">
    <source>
        <dbReference type="Proteomes" id="UP000179145"/>
    </source>
</evidence>
<gene>
    <name evidence="1" type="ORF">A0U89_13835</name>
</gene>
<dbReference type="EMBL" id="CP014675">
    <property type="protein sequence ID" value="AOX18397.1"/>
    <property type="molecule type" value="Genomic_DNA"/>
</dbReference>
<dbReference type="GO" id="GO:0004497">
    <property type="term" value="F:monooxygenase activity"/>
    <property type="evidence" value="ECO:0007669"/>
    <property type="project" value="TreeGrafter"/>
</dbReference>
<reference evidence="1 2" key="1">
    <citation type="journal article" date="2016" name="Microb. Cell Fact.">
        <title>Dissection of exopolysaccharide biosynthesis in Kozakia baliensis.</title>
        <authorList>
            <person name="Brandt J.U."/>
            <person name="Jakob F."/>
            <person name="Behr J."/>
            <person name="Geissler A.J."/>
            <person name="Vogel R.F."/>
        </authorList>
    </citation>
    <scope>NUCLEOTIDE SEQUENCE [LARGE SCALE GENOMIC DNA]</scope>
    <source>
        <strain evidence="1 2">DSM 14400</strain>
        <plasmid evidence="2">Plasmid pkb14400_1</plasmid>
    </source>
</reference>
<evidence type="ECO:0000313" key="1">
    <source>
        <dbReference type="EMBL" id="AOX18397.1"/>
    </source>
</evidence>
<dbReference type="Proteomes" id="UP000179145">
    <property type="component" value="Plasmid pKB14400_1"/>
</dbReference>
<geneLocation type="plasmid" evidence="2">
    <name>pkb14400_1</name>
</geneLocation>